<sequence>MSEPSSEDNRTTSELPPKRKFFYFDTSQKTSSYVRNLPQGEKHLTICQAKALWQSLCYIHGKL</sequence>
<protein>
    <submittedName>
        <fullName evidence="1">Uncharacterized protein</fullName>
    </submittedName>
</protein>
<dbReference type="Proteomes" id="UP000215539">
    <property type="component" value="Chromosome 1"/>
</dbReference>
<organism evidence="1 2">
    <name type="scientific">Capnocytophaga haemolytica</name>
    <dbReference type="NCBI Taxonomy" id="45243"/>
    <lineage>
        <taxon>Bacteria</taxon>
        <taxon>Pseudomonadati</taxon>
        <taxon>Bacteroidota</taxon>
        <taxon>Flavobacteriia</taxon>
        <taxon>Flavobacteriales</taxon>
        <taxon>Flavobacteriaceae</taxon>
        <taxon>Capnocytophaga</taxon>
    </lineage>
</organism>
<dbReference type="AlphaFoldDB" id="A0AAX2GV72"/>
<accession>A0AAX2GV72</accession>
<evidence type="ECO:0000313" key="1">
    <source>
        <dbReference type="EMBL" id="SNV04140.1"/>
    </source>
</evidence>
<proteinExistence type="predicted"/>
<reference evidence="1 2" key="1">
    <citation type="submission" date="2017-06" db="EMBL/GenBank/DDBJ databases">
        <authorList>
            <consortium name="Pathogen Informatics"/>
        </authorList>
    </citation>
    <scope>NUCLEOTIDE SEQUENCE [LARGE SCALE GENOMIC DNA]</scope>
    <source>
        <strain evidence="1 2">NCTC12947</strain>
    </source>
</reference>
<evidence type="ECO:0000313" key="2">
    <source>
        <dbReference type="Proteomes" id="UP000215539"/>
    </source>
</evidence>
<name>A0AAX2GV72_9FLAO</name>
<gene>
    <name evidence="1" type="ORF">SAMEA44541418_00383</name>
</gene>
<dbReference type="EMBL" id="LT906449">
    <property type="protein sequence ID" value="SNV04140.1"/>
    <property type="molecule type" value="Genomic_DNA"/>
</dbReference>